<dbReference type="Pfam" id="PF00106">
    <property type="entry name" value="adh_short"/>
    <property type="match status" value="1"/>
</dbReference>
<dbReference type="InterPro" id="IPR020904">
    <property type="entry name" value="Sc_DH/Rdtase_CS"/>
</dbReference>
<evidence type="ECO:0000313" key="4">
    <source>
        <dbReference type="EMBL" id="OBH70723.1"/>
    </source>
</evidence>
<dbReference type="OrthoDB" id="658698at2"/>
<name>A0A1A2T2N8_MYCNT</name>
<comment type="caution">
    <text evidence="4">The sequence shown here is derived from an EMBL/GenBank/DDBJ whole genome shotgun (WGS) entry which is preliminary data.</text>
</comment>
<keyword evidence="2" id="KW-0560">Oxidoreductase</keyword>
<protein>
    <submittedName>
        <fullName evidence="4">Acetoin dehydrogenase</fullName>
    </submittedName>
</protein>
<proteinExistence type="inferred from homology"/>
<dbReference type="PANTHER" id="PTHR44196">
    <property type="entry name" value="DEHYDROGENASE/REDUCTASE SDR FAMILY MEMBER 7B"/>
    <property type="match status" value="1"/>
</dbReference>
<evidence type="ECO:0000313" key="5">
    <source>
        <dbReference type="Proteomes" id="UP000092389"/>
    </source>
</evidence>
<dbReference type="InterPro" id="IPR002347">
    <property type="entry name" value="SDR_fam"/>
</dbReference>
<dbReference type="InterPro" id="IPR036291">
    <property type="entry name" value="NAD(P)-bd_dom_sf"/>
</dbReference>
<dbReference type="PRINTS" id="PR00081">
    <property type="entry name" value="GDHRDH"/>
</dbReference>
<comment type="similarity">
    <text evidence="1 3">Belongs to the short-chain dehydrogenases/reductases (SDR) family.</text>
</comment>
<gene>
    <name evidence="4" type="ORF">A5683_02805</name>
</gene>
<dbReference type="PROSITE" id="PS00061">
    <property type="entry name" value="ADH_SHORT"/>
    <property type="match status" value="1"/>
</dbReference>
<dbReference type="RefSeq" id="WP_067911523.1">
    <property type="nucleotide sequence ID" value="NZ_LZJP01000089.1"/>
</dbReference>
<dbReference type="GO" id="GO:0016020">
    <property type="term" value="C:membrane"/>
    <property type="evidence" value="ECO:0007669"/>
    <property type="project" value="TreeGrafter"/>
</dbReference>
<evidence type="ECO:0000256" key="1">
    <source>
        <dbReference type="ARBA" id="ARBA00006484"/>
    </source>
</evidence>
<dbReference type="Gene3D" id="3.40.50.720">
    <property type="entry name" value="NAD(P)-binding Rossmann-like Domain"/>
    <property type="match status" value="1"/>
</dbReference>
<dbReference type="PRINTS" id="PR00080">
    <property type="entry name" value="SDRFAMILY"/>
</dbReference>
<evidence type="ECO:0000256" key="2">
    <source>
        <dbReference type="ARBA" id="ARBA00023002"/>
    </source>
</evidence>
<dbReference type="EMBL" id="LZJU01000146">
    <property type="protein sequence ID" value="OBH70723.1"/>
    <property type="molecule type" value="Genomic_DNA"/>
</dbReference>
<reference evidence="4 5" key="1">
    <citation type="submission" date="2016-06" db="EMBL/GenBank/DDBJ databases">
        <authorList>
            <person name="Kjaerup R.B."/>
            <person name="Dalgaard T.S."/>
            <person name="Juul-Madsen H.R."/>
        </authorList>
    </citation>
    <scope>NUCLEOTIDE SEQUENCE [LARGE SCALE GENOMIC DNA]</scope>
    <source>
        <strain evidence="4 5">E152</strain>
    </source>
</reference>
<dbReference type="SUPFAM" id="SSF51735">
    <property type="entry name" value="NAD(P)-binding Rossmann-fold domains"/>
    <property type="match status" value="1"/>
</dbReference>
<sequence length="280" mass="29722">MKYQGRVAVVTGAGSGIGRALTQALTRDGAHVAASDIDPNGLAETQAACPAGQVTPYRVDVADRGAVMGFAEEVRRQHGPAAMLFNNAGVDLFASVADMSWQDFDWLMGINVGGVINGTKAFLPQLIEAGSPRRPARLINLSSAFGLIAIPYQGAYSTSKFAVRGFTEALRQEMIIERRPVTVHCVHPGVVRTNFGANMRTSDTEDPEVAAKLFDRAALTSPTKAARLILRGAERNQARILIGADGRAMAAVPRLLGVRYAGLLARAARLTNSGSAHADR</sequence>
<organism evidence="4 5">
    <name type="scientific">Mycobacterium mantenii</name>
    <dbReference type="NCBI Taxonomy" id="560555"/>
    <lineage>
        <taxon>Bacteria</taxon>
        <taxon>Bacillati</taxon>
        <taxon>Actinomycetota</taxon>
        <taxon>Actinomycetes</taxon>
        <taxon>Mycobacteriales</taxon>
        <taxon>Mycobacteriaceae</taxon>
        <taxon>Mycobacterium</taxon>
        <taxon>Mycobacterium avium complex (MAC)</taxon>
    </lineage>
</organism>
<accession>A0A1A2T2N8</accession>
<dbReference type="PANTHER" id="PTHR44196:SF1">
    <property type="entry name" value="DEHYDROGENASE_REDUCTASE SDR FAMILY MEMBER 7B"/>
    <property type="match status" value="1"/>
</dbReference>
<dbReference type="Proteomes" id="UP000092389">
    <property type="component" value="Unassembled WGS sequence"/>
</dbReference>
<evidence type="ECO:0000256" key="3">
    <source>
        <dbReference type="RuleBase" id="RU000363"/>
    </source>
</evidence>
<dbReference type="GO" id="GO:0016491">
    <property type="term" value="F:oxidoreductase activity"/>
    <property type="evidence" value="ECO:0007669"/>
    <property type="project" value="UniProtKB-KW"/>
</dbReference>
<dbReference type="AlphaFoldDB" id="A0A1A2T2N8"/>